<dbReference type="HOGENOM" id="CLU_2714916_0_0_0"/>
<evidence type="ECO:0000313" key="1">
    <source>
        <dbReference type="EMBL" id="AGL61760.1"/>
    </source>
</evidence>
<sequence>MKGHKPVFAHEGLAAWRADDTALPLPEIPKEVRRAITRGWLASRARALEEIAQSGGDVDELDDGDTILRSVN</sequence>
<reference evidence="1 2" key="1">
    <citation type="journal article" date="2013" name="Nat. Biotechnol.">
        <title>Genome sequences of rare, uncultured bacteria obtained by differential coverage binning of multiple metagenomes.</title>
        <authorList>
            <person name="Albertsen M."/>
            <person name="Hugenholtz P."/>
            <person name="Skarshewski A."/>
            <person name="Nielsen K.L."/>
            <person name="Tyson G.W."/>
            <person name="Nielsen P.H."/>
        </authorList>
    </citation>
    <scope>NUCLEOTIDE SEQUENCE [LARGE SCALE GENOMIC DNA]</scope>
    <source>
        <strain evidence="1">TM71</strain>
    </source>
</reference>
<protein>
    <submittedName>
        <fullName evidence="1">Uncharacterized protein</fullName>
    </submittedName>
</protein>
<accession>R4PUF3</accession>
<dbReference type="RefSeq" id="WP_015641211.1">
    <property type="nucleotide sequence ID" value="NC_021219.1"/>
</dbReference>
<name>R4PUF3_9BACT</name>
<evidence type="ECO:0000313" key="2">
    <source>
        <dbReference type="Proteomes" id="UP000013893"/>
    </source>
</evidence>
<dbReference type="AlphaFoldDB" id="R4PUF3"/>
<dbReference type="Proteomes" id="UP000013893">
    <property type="component" value="Chromosome"/>
</dbReference>
<dbReference type="KEGG" id="saal:L336_0049"/>
<proteinExistence type="predicted"/>
<gene>
    <name evidence="1" type="ORF">L336_0049</name>
</gene>
<dbReference type="EMBL" id="CP005957">
    <property type="protein sequence ID" value="AGL61760.1"/>
    <property type="molecule type" value="Genomic_DNA"/>
</dbReference>
<organism evidence="1 2">
    <name type="scientific">Candidatus Saccharimonas aalborgensis</name>
    <dbReference type="NCBI Taxonomy" id="1332188"/>
    <lineage>
        <taxon>Bacteria</taxon>
        <taxon>Candidatus Saccharimonadota</taxon>
        <taxon>Candidatus Saccharimonadia</taxon>
        <taxon>Candidatus Saccharimonadales</taxon>
        <taxon>Candidatus Saccharimonadaceae</taxon>
        <taxon>Candidatus Saccharimonas</taxon>
    </lineage>
</organism>
<keyword evidence="2" id="KW-1185">Reference proteome</keyword>
<dbReference type="STRING" id="1332188.L336_0049"/>